<keyword evidence="4" id="KW-0969">Cilium</keyword>
<evidence type="ECO:0000256" key="6">
    <source>
        <dbReference type="SAM" id="MobiDB-lite"/>
    </source>
</evidence>
<feature type="region of interest" description="Disordered" evidence="6">
    <location>
        <begin position="179"/>
        <end position="198"/>
    </location>
</feature>
<dbReference type="InterPro" id="IPR023379">
    <property type="entry name" value="BART_dom"/>
</dbReference>
<sequence length="198" mass="22100">MRRVSPTSTMDATDALQEVSSRLLTDALTCILKRIHESDDVREFLDACSESFADFSAAGEQRLEWTEMHNEYIAIVEDILTSELQVLGCPEATLIDHVMHSDDPLTKTLLARLLAKTDYEQFCAMMQAESGAAAFARRWTDDDPNEYPAVEVEDDGEVLQDGEALEAVETLVAAMRVAEPEVAPPPDLQSLANPRRRW</sequence>
<evidence type="ECO:0000313" key="8">
    <source>
        <dbReference type="EMBL" id="CAD9543216.1"/>
    </source>
</evidence>
<proteinExistence type="predicted"/>
<accession>A0A7S2NII4</accession>
<feature type="domain" description="BART" evidence="7">
    <location>
        <begin position="41"/>
        <end position="128"/>
    </location>
</feature>
<evidence type="ECO:0000256" key="3">
    <source>
        <dbReference type="ARBA" id="ARBA00022490"/>
    </source>
</evidence>
<gene>
    <name evidence="8" type="ORF">CBRE1094_LOCUS42281</name>
</gene>
<organism evidence="8">
    <name type="scientific">Haptolina brevifila</name>
    <dbReference type="NCBI Taxonomy" id="156173"/>
    <lineage>
        <taxon>Eukaryota</taxon>
        <taxon>Haptista</taxon>
        <taxon>Haptophyta</taxon>
        <taxon>Prymnesiophyceae</taxon>
        <taxon>Prymnesiales</taxon>
        <taxon>Prymnesiaceae</taxon>
        <taxon>Haptolina</taxon>
    </lineage>
</organism>
<keyword evidence="3" id="KW-0963">Cytoplasm</keyword>
<protein>
    <recommendedName>
        <fullName evidence="7">BART domain-containing protein</fullName>
    </recommendedName>
</protein>
<dbReference type="AlphaFoldDB" id="A0A7S2NII4"/>
<evidence type="ECO:0000256" key="4">
    <source>
        <dbReference type="ARBA" id="ARBA00023069"/>
    </source>
</evidence>
<dbReference type="GO" id="GO:0005737">
    <property type="term" value="C:cytoplasm"/>
    <property type="evidence" value="ECO:0007669"/>
    <property type="project" value="UniProtKB-SubCell"/>
</dbReference>
<evidence type="ECO:0000256" key="1">
    <source>
        <dbReference type="ARBA" id="ARBA00004138"/>
    </source>
</evidence>
<name>A0A7S2NII4_9EUKA</name>
<dbReference type="InterPro" id="IPR042541">
    <property type="entry name" value="BART_sf"/>
</dbReference>
<dbReference type="Pfam" id="PF11527">
    <property type="entry name" value="ARL2_Bind_BART"/>
    <property type="match status" value="1"/>
</dbReference>
<dbReference type="GO" id="GO:0005929">
    <property type="term" value="C:cilium"/>
    <property type="evidence" value="ECO:0007669"/>
    <property type="project" value="UniProtKB-SubCell"/>
</dbReference>
<dbReference type="Gene3D" id="1.20.1520.10">
    <property type="entry name" value="ADP-ribosylation factor-like 2-binding protein, domain"/>
    <property type="match status" value="1"/>
</dbReference>
<keyword evidence="5" id="KW-0966">Cell projection</keyword>
<evidence type="ECO:0000256" key="2">
    <source>
        <dbReference type="ARBA" id="ARBA00004496"/>
    </source>
</evidence>
<reference evidence="8" key="1">
    <citation type="submission" date="2021-01" db="EMBL/GenBank/DDBJ databases">
        <authorList>
            <person name="Corre E."/>
            <person name="Pelletier E."/>
            <person name="Niang G."/>
            <person name="Scheremetjew M."/>
            <person name="Finn R."/>
            <person name="Kale V."/>
            <person name="Holt S."/>
            <person name="Cochrane G."/>
            <person name="Meng A."/>
            <person name="Brown T."/>
            <person name="Cohen L."/>
        </authorList>
    </citation>
    <scope>NUCLEOTIDE SEQUENCE</scope>
    <source>
        <strain evidence="8">UTEX LB 985</strain>
    </source>
</reference>
<evidence type="ECO:0000259" key="7">
    <source>
        <dbReference type="Pfam" id="PF11527"/>
    </source>
</evidence>
<dbReference type="EMBL" id="HBGU01077554">
    <property type="protein sequence ID" value="CAD9543216.1"/>
    <property type="molecule type" value="Transcribed_RNA"/>
</dbReference>
<comment type="subcellular location">
    <subcellularLocation>
        <location evidence="1">Cell projection</location>
        <location evidence="1">Cilium</location>
    </subcellularLocation>
    <subcellularLocation>
        <location evidence="2">Cytoplasm</location>
    </subcellularLocation>
</comment>
<evidence type="ECO:0000256" key="5">
    <source>
        <dbReference type="ARBA" id="ARBA00023273"/>
    </source>
</evidence>